<keyword evidence="5" id="KW-1185">Reference proteome</keyword>
<organism evidence="4 5">
    <name type="scientific">Chelydra serpentina</name>
    <name type="common">Snapping turtle</name>
    <name type="synonym">Testudo serpentina</name>
    <dbReference type="NCBI Taxonomy" id="8475"/>
    <lineage>
        <taxon>Eukaryota</taxon>
        <taxon>Metazoa</taxon>
        <taxon>Chordata</taxon>
        <taxon>Craniata</taxon>
        <taxon>Vertebrata</taxon>
        <taxon>Euteleostomi</taxon>
        <taxon>Archelosauria</taxon>
        <taxon>Testudinata</taxon>
        <taxon>Testudines</taxon>
        <taxon>Cryptodira</taxon>
        <taxon>Durocryptodira</taxon>
        <taxon>Americhelydia</taxon>
        <taxon>Chelydroidea</taxon>
        <taxon>Chelydridae</taxon>
        <taxon>Chelydra</taxon>
    </lineage>
</organism>
<evidence type="ECO:0000256" key="3">
    <source>
        <dbReference type="PIRSR" id="PIRSR601211-2"/>
    </source>
</evidence>
<feature type="binding site" evidence="3">
    <location>
        <position position="52"/>
    </location>
    <ligand>
        <name>Ca(2+)</name>
        <dbReference type="ChEBI" id="CHEBI:29108"/>
    </ligand>
</feature>
<comment type="subcellular location">
    <subcellularLocation>
        <location evidence="1">Secreted</location>
    </subcellularLocation>
</comment>
<accession>A0A8C3SXA2</accession>
<evidence type="ECO:0008006" key="6">
    <source>
        <dbReference type="Google" id="ProtNLM"/>
    </source>
</evidence>
<evidence type="ECO:0000256" key="1">
    <source>
        <dbReference type="ARBA" id="ARBA00004613"/>
    </source>
</evidence>
<dbReference type="AlphaFoldDB" id="A0A8C3SXA2"/>
<keyword evidence="3" id="KW-0479">Metal-binding</keyword>
<dbReference type="InterPro" id="IPR036444">
    <property type="entry name" value="PLipase_A2_dom_sf"/>
</dbReference>
<evidence type="ECO:0000256" key="2">
    <source>
        <dbReference type="ARBA" id="ARBA00022525"/>
    </source>
</evidence>
<dbReference type="PRINTS" id="PR00389">
    <property type="entry name" value="PHPHLIPASEA2"/>
</dbReference>
<name>A0A8C3SXA2_CHESE</name>
<keyword evidence="2" id="KW-0964">Secreted</keyword>
<feature type="binding site" evidence="3">
    <location>
        <position position="50"/>
    </location>
    <ligand>
        <name>Ca(2+)</name>
        <dbReference type="ChEBI" id="CHEBI:29108"/>
    </ligand>
</feature>
<proteinExistence type="predicted"/>
<dbReference type="GO" id="GO:0050482">
    <property type="term" value="P:arachidonate secretion"/>
    <property type="evidence" value="ECO:0007669"/>
    <property type="project" value="InterPro"/>
</dbReference>
<evidence type="ECO:0000313" key="5">
    <source>
        <dbReference type="Proteomes" id="UP000694403"/>
    </source>
</evidence>
<dbReference type="SUPFAM" id="SSF48619">
    <property type="entry name" value="Phospholipase A2, PLA2"/>
    <property type="match status" value="1"/>
</dbReference>
<dbReference type="GO" id="GO:0005509">
    <property type="term" value="F:calcium ion binding"/>
    <property type="evidence" value="ECO:0007669"/>
    <property type="project" value="InterPro"/>
</dbReference>
<dbReference type="GO" id="GO:0004623">
    <property type="term" value="F:phospholipase A2 activity"/>
    <property type="evidence" value="ECO:0007669"/>
    <property type="project" value="InterPro"/>
</dbReference>
<dbReference type="Ensembl" id="ENSCSRT00000021172.1">
    <property type="protein sequence ID" value="ENSCSRP00000020272.1"/>
    <property type="gene ID" value="ENSCSRG00000015394.1"/>
</dbReference>
<sequence length="81" mass="8860">RFHSSLCVEFNVSLCSFADVGMAHGSALEFNKMIKAATGKCALFSYYGCYCGLGGKETTLDAETHTWQYIRTHTNHCGGIT</sequence>
<keyword evidence="3" id="KW-0106">Calcium</keyword>
<comment type="cofactor">
    <cofactor evidence="3">
        <name>Ca(2+)</name>
        <dbReference type="ChEBI" id="CHEBI:29108"/>
    </cofactor>
    <text evidence="3">Binds 1 Ca(2+) ion per subunit.</text>
</comment>
<dbReference type="Proteomes" id="UP000694403">
    <property type="component" value="Unplaced"/>
</dbReference>
<dbReference type="GO" id="GO:0016042">
    <property type="term" value="P:lipid catabolic process"/>
    <property type="evidence" value="ECO:0007669"/>
    <property type="project" value="InterPro"/>
</dbReference>
<evidence type="ECO:0000313" key="4">
    <source>
        <dbReference type="Ensembl" id="ENSCSRP00000020272.1"/>
    </source>
</evidence>
<feature type="binding site" evidence="3">
    <location>
        <position position="54"/>
    </location>
    <ligand>
        <name>Ca(2+)</name>
        <dbReference type="ChEBI" id="CHEBI:29108"/>
    </ligand>
</feature>
<reference evidence="4" key="2">
    <citation type="submission" date="2025-09" db="UniProtKB">
        <authorList>
            <consortium name="Ensembl"/>
        </authorList>
    </citation>
    <scope>IDENTIFICATION</scope>
</reference>
<reference evidence="4" key="1">
    <citation type="submission" date="2025-08" db="UniProtKB">
        <authorList>
            <consortium name="Ensembl"/>
        </authorList>
    </citation>
    <scope>IDENTIFICATION</scope>
</reference>
<dbReference type="GO" id="GO:0005576">
    <property type="term" value="C:extracellular region"/>
    <property type="evidence" value="ECO:0007669"/>
    <property type="project" value="UniProtKB-SubCell"/>
</dbReference>
<dbReference type="Gene3D" id="1.20.90.10">
    <property type="entry name" value="Phospholipase A2 domain"/>
    <property type="match status" value="1"/>
</dbReference>
<dbReference type="InterPro" id="IPR001211">
    <property type="entry name" value="PLA2"/>
</dbReference>
<protein>
    <recommendedName>
        <fullName evidence="6">Phospholipase A(2)</fullName>
    </recommendedName>
</protein>
<dbReference type="GO" id="GO:0006644">
    <property type="term" value="P:phospholipid metabolic process"/>
    <property type="evidence" value="ECO:0007669"/>
    <property type="project" value="InterPro"/>
</dbReference>